<dbReference type="PROSITE" id="PS00527">
    <property type="entry name" value="RIBOSOMAL_S14"/>
    <property type="match status" value="1"/>
</dbReference>
<dbReference type="EMBL" id="QZJF01000022">
    <property type="protein sequence ID" value="RJR26394.1"/>
    <property type="molecule type" value="Genomic_DNA"/>
</dbReference>
<dbReference type="GO" id="GO:0005737">
    <property type="term" value="C:cytoplasm"/>
    <property type="evidence" value="ECO:0007669"/>
    <property type="project" value="UniProtKB-ARBA"/>
</dbReference>
<reference evidence="10 11" key="1">
    <citation type="journal article" date="2017" name="ISME J.">
        <title>Energy and carbon metabolisms in a deep terrestrial subsurface fluid microbial community.</title>
        <authorList>
            <person name="Momper L."/>
            <person name="Jungbluth S.P."/>
            <person name="Lee M.D."/>
            <person name="Amend J.P."/>
        </authorList>
    </citation>
    <scope>NUCLEOTIDE SEQUENCE [LARGE SCALE GENOMIC DNA]</scope>
    <source>
        <strain evidence="10">SURF_46</strain>
    </source>
</reference>
<dbReference type="NCBIfam" id="NF005974">
    <property type="entry name" value="PRK08061.1"/>
    <property type="match status" value="1"/>
</dbReference>
<dbReference type="GO" id="GO:0006412">
    <property type="term" value="P:translation"/>
    <property type="evidence" value="ECO:0007669"/>
    <property type="project" value="UniProtKB-UniRule"/>
</dbReference>
<comment type="subunit">
    <text evidence="9">Part of the 30S ribosomal subunit. Contacts proteins S3 and S10.</text>
</comment>
<dbReference type="PANTHER" id="PTHR19836">
    <property type="entry name" value="30S RIBOSOMAL PROTEIN S14"/>
    <property type="match status" value="1"/>
</dbReference>
<dbReference type="InterPro" id="IPR018271">
    <property type="entry name" value="Ribosomal_uS14_CS"/>
</dbReference>
<dbReference type="InterPro" id="IPR043140">
    <property type="entry name" value="Ribosomal_uS14_sf"/>
</dbReference>
<dbReference type="GO" id="GO:0003735">
    <property type="term" value="F:structural constituent of ribosome"/>
    <property type="evidence" value="ECO:0007669"/>
    <property type="project" value="InterPro"/>
</dbReference>
<evidence type="ECO:0000256" key="8">
    <source>
        <dbReference type="ARBA" id="ARBA00060857"/>
    </source>
</evidence>
<dbReference type="InterPro" id="IPR023053">
    <property type="entry name" value="Ribosomal_uS14_bact"/>
</dbReference>
<feature type="binding site" evidence="9">
    <location>
        <position position="43"/>
    </location>
    <ligand>
        <name>Zn(2+)</name>
        <dbReference type="ChEBI" id="CHEBI:29105"/>
    </ligand>
</feature>
<keyword evidence="6 9" id="KW-0687">Ribonucleoprotein</keyword>
<feature type="binding site" evidence="9">
    <location>
        <position position="40"/>
    </location>
    <ligand>
        <name>Zn(2+)</name>
        <dbReference type="ChEBI" id="CHEBI:29105"/>
    </ligand>
</feature>
<comment type="similarity">
    <text evidence="8 9">Belongs to the universal ribosomal protein uS14 family. Zinc-binding uS14 subfamily.</text>
</comment>
<dbReference type="GO" id="GO:0019843">
    <property type="term" value="F:rRNA binding"/>
    <property type="evidence" value="ECO:0007669"/>
    <property type="project" value="UniProtKB-UniRule"/>
</dbReference>
<keyword evidence="1 9" id="KW-0479">Metal-binding</keyword>
<organism evidence="10 11">
    <name type="scientific">candidate division WWE3 bacterium</name>
    <dbReference type="NCBI Taxonomy" id="2053526"/>
    <lineage>
        <taxon>Bacteria</taxon>
        <taxon>Katanobacteria</taxon>
    </lineage>
</organism>
<proteinExistence type="inferred from homology"/>
<dbReference type="Gene3D" id="4.10.830.10">
    <property type="entry name" value="30s Ribosomal Protein S14, Chain N"/>
    <property type="match status" value="1"/>
</dbReference>
<protein>
    <recommendedName>
        <fullName evidence="7 9">Small ribosomal subunit protein uS14</fullName>
    </recommendedName>
</protein>
<dbReference type="Proteomes" id="UP000265540">
    <property type="component" value="Unassembled WGS sequence"/>
</dbReference>
<evidence type="ECO:0000313" key="11">
    <source>
        <dbReference type="Proteomes" id="UP000265540"/>
    </source>
</evidence>
<dbReference type="AlphaFoldDB" id="A0A3A4ZAP8"/>
<comment type="function">
    <text evidence="9">Binds 16S rRNA, required for the assembly of 30S particles and may also be responsible for determining the conformation of the 16S rRNA at the A site.</text>
</comment>
<keyword evidence="4 9" id="KW-0694">RNA-binding</keyword>
<dbReference type="HAMAP" id="MF_01364_B">
    <property type="entry name" value="Ribosomal_uS14_2_B"/>
    <property type="match status" value="1"/>
</dbReference>
<dbReference type="PANTHER" id="PTHR19836:SF19">
    <property type="entry name" value="SMALL RIBOSOMAL SUBUNIT PROTEIN US14M"/>
    <property type="match status" value="1"/>
</dbReference>
<feature type="binding site" evidence="9">
    <location>
        <position position="24"/>
    </location>
    <ligand>
        <name>Zn(2+)</name>
        <dbReference type="ChEBI" id="CHEBI:29105"/>
    </ligand>
</feature>
<evidence type="ECO:0000256" key="1">
    <source>
        <dbReference type="ARBA" id="ARBA00022723"/>
    </source>
</evidence>
<dbReference type="GO" id="GO:0015935">
    <property type="term" value="C:small ribosomal subunit"/>
    <property type="evidence" value="ECO:0007669"/>
    <property type="project" value="TreeGrafter"/>
</dbReference>
<comment type="cofactor">
    <cofactor evidence="9">
        <name>Zn(2+)</name>
        <dbReference type="ChEBI" id="CHEBI:29105"/>
    </cofactor>
    <text evidence="9">Binds 1 zinc ion per subunit.</text>
</comment>
<keyword evidence="5 9" id="KW-0689">Ribosomal protein</keyword>
<dbReference type="GO" id="GO:0008270">
    <property type="term" value="F:zinc ion binding"/>
    <property type="evidence" value="ECO:0007669"/>
    <property type="project" value="UniProtKB-UniRule"/>
</dbReference>
<evidence type="ECO:0000256" key="2">
    <source>
        <dbReference type="ARBA" id="ARBA00022730"/>
    </source>
</evidence>
<evidence type="ECO:0000256" key="5">
    <source>
        <dbReference type="ARBA" id="ARBA00022980"/>
    </source>
</evidence>
<evidence type="ECO:0000256" key="4">
    <source>
        <dbReference type="ARBA" id="ARBA00022884"/>
    </source>
</evidence>
<accession>A0A3A4ZAP8</accession>
<evidence type="ECO:0000256" key="7">
    <source>
        <dbReference type="ARBA" id="ARBA00035167"/>
    </source>
</evidence>
<feature type="binding site" evidence="9">
    <location>
        <position position="27"/>
    </location>
    <ligand>
        <name>Zn(2+)</name>
        <dbReference type="ChEBI" id="CHEBI:29105"/>
    </ligand>
</feature>
<evidence type="ECO:0000256" key="3">
    <source>
        <dbReference type="ARBA" id="ARBA00022833"/>
    </source>
</evidence>
<sequence>MAKKALIEKHKKGNKFGVREYNRCPICGNPRGYYRRFKMCRKCFRELAHKGELPGVKKSSW</sequence>
<evidence type="ECO:0000256" key="9">
    <source>
        <dbReference type="HAMAP-Rule" id="MF_01364"/>
    </source>
</evidence>
<keyword evidence="2 9" id="KW-0699">rRNA-binding</keyword>
<dbReference type="SUPFAM" id="SSF57716">
    <property type="entry name" value="Glucocorticoid receptor-like (DNA-binding domain)"/>
    <property type="match status" value="1"/>
</dbReference>
<comment type="caution">
    <text evidence="10">The sequence shown here is derived from an EMBL/GenBank/DDBJ whole genome shotgun (WGS) entry which is preliminary data.</text>
</comment>
<dbReference type="FunFam" id="4.10.830.10:FF:000001">
    <property type="entry name" value="30S ribosomal protein S14 type Z"/>
    <property type="match status" value="1"/>
</dbReference>
<evidence type="ECO:0000313" key="10">
    <source>
        <dbReference type="EMBL" id="RJR26394.1"/>
    </source>
</evidence>
<name>A0A3A4ZAP8_UNCKA</name>
<dbReference type="InterPro" id="IPR001209">
    <property type="entry name" value="Ribosomal_uS14"/>
</dbReference>
<evidence type="ECO:0000256" key="6">
    <source>
        <dbReference type="ARBA" id="ARBA00023274"/>
    </source>
</evidence>
<dbReference type="Pfam" id="PF00253">
    <property type="entry name" value="Ribosomal_S14"/>
    <property type="match status" value="1"/>
</dbReference>
<keyword evidence="3 9" id="KW-0862">Zinc</keyword>
<gene>
    <name evidence="9" type="primary">rpsZ</name>
    <name evidence="9" type="synonym">rpsN</name>
    <name evidence="10" type="ORF">C4561_05385</name>
</gene>